<reference evidence="2" key="1">
    <citation type="submission" date="2013-02" db="EMBL/GenBank/DDBJ databases">
        <authorList>
            <person name="Hughes D."/>
        </authorList>
    </citation>
    <scope>NUCLEOTIDE SEQUENCE</scope>
    <source>
        <strain>Durham</strain>
        <strain evidence="2">NC isolate 2 -- Noor lab</strain>
    </source>
</reference>
<evidence type="ECO:0000313" key="2">
    <source>
        <dbReference type="Proteomes" id="UP000015102"/>
    </source>
</evidence>
<keyword evidence="2" id="KW-1185">Reference proteome</keyword>
<sequence>RERGIFPGNFASHYSYILKEDIIATLIDNNIPRSNDSMNLCDYKQIKISKNQPKSAWEVRLIQG</sequence>
<evidence type="ECO:0000313" key="1">
    <source>
        <dbReference type="EnsemblMetazoa" id="MESCA010220-PA"/>
    </source>
</evidence>
<organism evidence="1 2">
    <name type="scientific">Megaselia scalaris</name>
    <name type="common">Humpbacked fly</name>
    <name type="synonym">Phora scalaris</name>
    <dbReference type="NCBI Taxonomy" id="36166"/>
    <lineage>
        <taxon>Eukaryota</taxon>
        <taxon>Metazoa</taxon>
        <taxon>Ecdysozoa</taxon>
        <taxon>Arthropoda</taxon>
        <taxon>Hexapoda</taxon>
        <taxon>Insecta</taxon>
        <taxon>Pterygota</taxon>
        <taxon>Neoptera</taxon>
        <taxon>Endopterygota</taxon>
        <taxon>Diptera</taxon>
        <taxon>Brachycera</taxon>
        <taxon>Muscomorpha</taxon>
        <taxon>Platypezoidea</taxon>
        <taxon>Phoridae</taxon>
        <taxon>Megaseliini</taxon>
        <taxon>Megaselia</taxon>
    </lineage>
</organism>
<protein>
    <submittedName>
        <fullName evidence="1">Uncharacterized protein</fullName>
    </submittedName>
</protein>
<dbReference type="AlphaFoldDB" id="T1H1Z5"/>
<dbReference type="EnsemblMetazoa" id="MESCA010220-RA">
    <property type="protein sequence ID" value="MESCA010220-PA"/>
    <property type="gene ID" value="MESCA010220"/>
</dbReference>
<dbReference type="Proteomes" id="UP000015102">
    <property type="component" value="Unassembled WGS sequence"/>
</dbReference>
<dbReference type="EMBL" id="CAQQ02378581">
    <property type="status" value="NOT_ANNOTATED_CDS"/>
    <property type="molecule type" value="Genomic_DNA"/>
</dbReference>
<proteinExistence type="predicted"/>
<dbReference type="HOGENOM" id="CLU_2874309_0_0_1"/>
<dbReference type="EMBL" id="CAQQ02378582">
    <property type="status" value="NOT_ANNOTATED_CDS"/>
    <property type="molecule type" value="Genomic_DNA"/>
</dbReference>
<dbReference type="EMBL" id="CAQQ02378583">
    <property type="status" value="NOT_ANNOTATED_CDS"/>
    <property type="molecule type" value="Genomic_DNA"/>
</dbReference>
<name>T1H1Z5_MEGSC</name>
<accession>T1H1Z5</accession>
<reference evidence="1" key="2">
    <citation type="submission" date="2015-06" db="UniProtKB">
        <authorList>
            <consortium name="EnsemblMetazoa"/>
        </authorList>
    </citation>
    <scope>IDENTIFICATION</scope>
</reference>